<gene>
    <name evidence="3" type="ORF">P691DRAFT_679836</name>
</gene>
<name>A0A9P5X1X5_9AGAR</name>
<dbReference type="AlphaFoldDB" id="A0A9P5X1X5"/>
<reference evidence="3" key="1">
    <citation type="submission" date="2020-11" db="EMBL/GenBank/DDBJ databases">
        <authorList>
            <consortium name="DOE Joint Genome Institute"/>
            <person name="Ahrendt S."/>
            <person name="Riley R."/>
            <person name="Andreopoulos W."/>
            <person name="Labutti K."/>
            <person name="Pangilinan J."/>
            <person name="Ruiz-Duenas F.J."/>
            <person name="Barrasa J.M."/>
            <person name="Sanchez-Garcia M."/>
            <person name="Camarero S."/>
            <person name="Miyauchi S."/>
            <person name="Serrano A."/>
            <person name="Linde D."/>
            <person name="Babiker R."/>
            <person name="Drula E."/>
            <person name="Ayuso-Fernandez I."/>
            <person name="Pacheco R."/>
            <person name="Padilla G."/>
            <person name="Ferreira P."/>
            <person name="Barriuso J."/>
            <person name="Kellner H."/>
            <person name="Castanera R."/>
            <person name="Alfaro M."/>
            <person name="Ramirez L."/>
            <person name="Pisabarro A.G."/>
            <person name="Kuo A."/>
            <person name="Tritt A."/>
            <person name="Lipzen A."/>
            <person name="He G."/>
            <person name="Yan M."/>
            <person name="Ng V."/>
            <person name="Cullen D."/>
            <person name="Martin F."/>
            <person name="Rosso M.-N."/>
            <person name="Henrissat B."/>
            <person name="Hibbett D."/>
            <person name="Martinez A.T."/>
            <person name="Grigoriev I.V."/>
        </authorList>
    </citation>
    <scope>NUCLEOTIDE SEQUENCE</scope>
    <source>
        <strain evidence="3">MF-IS2</strain>
    </source>
</reference>
<feature type="region of interest" description="Disordered" evidence="1">
    <location>
        <begin position="48"/>
        <end position="157"/>
    </location>
</feature>
<feature type="transmembrane region" description="Helical" evidence="2">
    <location>
        <begin position="6"/>
        <end position="25"/>
    </location>
</feature>
<sequence length="157" mass="17569">MPAPAVYVLAVVGTIGAAFAFKHFVYEPHLAPKLEQWAEEYIARRRAKRMQRQGPIPVPASIPLRRRRGNHSKHSDSTLSGSDSGDDSNEGNPSNQHSNLGQASSSRRNGRGSEFDPAFAREVGEWRSEVERSQTVSSLRHRTNINAHVMDQVRRSR</sequence>
<keyword evidence="2" id="KW-0472">Membrane</keyword>
<protein>
    <submittedName>
        <fullName evidence="3">Uncharacterized protein</fullName>
    </submittedName>
</protein>
<evidence type="ECO:0000313" key="3">
    <source>
        <dbReference type="EMBL" id="KAF9443298.1"/>
    </source>
</evidence>
<feature type="compositionally biased region" description="Polar residues" evidence="1">
    <location>
        <begin position="96"/>
        <end position="107"/>
    </location>
</feature>
<accession>A0A9P5X1X5</accession>
<feature type="compositionally biased region" description="Basic and acidic residues" evidence="1">
    <location>
        <begin position="122"/>
        <end position="132"/>
    </location>
</feature>
<dbReference type="EMBL" id="MU151493">
    <property type="protein sequence ID" value="KAF9443298.1"/>
    <property type="molecule type" value="Genomic_DNA"/>
</dbReference>
<keyword evidence="2" id="KW-1133">Transmembrane helix</keyword>
<evidence type="ECO:0000256" key="1">
    <source>
        <dbReference type="SAM" id="MobiDB-lite"/>
    </source>
</evidence>
<keyword evidence="2" id="KW-0812">Transmembrane</keyword>
<organism evidence="3 4">
    <name type="scientific">Macrolepiota fuliginosa MF-IS2</name>
    <dbReference type="NCBI Taxonomy" id="1400762"/>
    <lineage>
        <taxon>Eukaryota</taxon>
        <taxon>Fungi</taxon>
        <taxon>Dikarya</taxon>
        <taxon>Basidiomycota</taxon>
        <taxon>Agaricomycotina</taxon>
        <taxon>Agaricomycetes</taxon>
        <taxon>Agaricomycetidae</taxon>
        <taxon>Agaricales</taxon>
        <taxon>Agaricineae</taxon>
        <taxon>Agaricaceae</taxon>
        <taxon>Macrolepiota</taxon>
    </lineage>
</organism>
<evidence type="ECO:0000313" key="4">
    <source>
        <dbReference type="Proteomes" id="UP000807342"/>
    </source>
</evidence>
<proteinExistence type="predicted"/>
<evidence type="ECO:0000256" key="2">
    <source>
        <dbReference type="SAM" id="Phobius"/>
    </source>
</evidence>
<dbReference type="OrthoDB" id="3246206at2759"/>
<keyword evidence="4" id="KW-1185">Reference proteome</keyword>
<dbReference type="Proteomes" id="UP000807342">
    <property type="component" value="Unassembled WGS sequence"/>
</dbReference>
<comment type="caution">
    <text evidence="3">The sequence shown here is derived from an EMBL/GenBank/DDBJ whole genome shotgun (WGS) entry which is preliminary data.</text>
</comment>